<protein>
    <submittedName>
        <fullName evidence="1">Uncharacterized protein</fullName>
    </submittedName>
</protein>
<sequence>MPLPGLVHLSPGVEVGQGPPNGWDARVVRSVPRLASGDLGDLPRSAAATATRFRTVIVADVAGSSRSGYRLARVGVGNAVPVGDRELVVTPGGPDEALDAIPLVDRVVLIAAEAKLGEGSIAARTPTFALFRTPTVLAVDGEHRDLDLCYALLVDPETGALDTFCWPAPPGPSPAPGSILLLPPDLTFDATLDARATRRIGPLAVSWSFALDGPPPGLRVEVPPAVAPGLARPDGPIDARAMEWALRALLPASR</sequence>
<organism evidence="1 2">
    <name type="scientific">Tautonia plasticadhaerens</name>
    <dbReference type="NCBI Taxonomy" id="2527974"/>
    <lineage>
        <taxon>Bacteria</taxon>
        <taxon>Pseudomonadati</taxon>
        <taxon>Planctomycetota</taxon>
        <taxon>Planctomycetia</taxon>
        <taxon>Isosphaerales</taxon>
        <taxon>Isosphaeraceae</taxon>
        <taxon>Tautonia</taxon>
    </lineage>
</organism>
<name>A0A518H0K6_9BACT</name>
<gene>
    <name evidence="1" type="ORF">ElP_22550</name>
</gene>
<evidence type="ECO:0000313" key="2">
    <source>
        <dbReference type="Proteomes" id="UP000317835"/>
    </source>
</evidence>
<accession>A0A518H0K6</accession>
<keyword evidence="2" id="KW-1185">Reference proteome</keyword>
<evidence type="ECO:0000313" key="1">
    <source>
        <dbReference type="EMBL" id="QDV34370.1"/>
    </source>
</evidence>
<dbReference type="Proteomes" id="UP000317835">
    <property type="component" value="Chromosome"/>
</dbReference>
<dbReference type="AlphaFoldDB" id="A0A518H0K6"/>
<reference evidence="1 2" key="1">
    <citation type="submission" date="2019-02" db="EMBL/GenBank/DDBJ databases">
        <title>Deep-cultivation of Planctomycetes and their phenomic and genomic characterization uncovers novel biology.</title>
        <authorList>
            <person name="Wiegand S."/>
            <person name="Jogler M."/>
            <person name="Boedeker C."/>
            <person name="Pinto D."/>
            <person name="Vollmers J."/>
            <person name="Rivas-Marin E."/>
            <person name="Kohn T."/>
            <person name="Peeters S.H."/>
            <person name="Heuer A."/>
            <person name="Rast P."/>
            <person name="Oberbeckmann S."/>
            <person name="Bunk B."/>
            <person name="Jeske O."/>
            <person name="Meyerdierks A."/>
            <person name="Storesund J.E."/>
            <person name="Kallscheuer N."/>
            <person name="Luecker S."/>
            <person name="Lage O.M."/>
            <person name="Pohl T."/>
            <person name="Merkel B.J."/>
            <person name="Hornburger P."/>
            <person name="Mueller R.-W."/>
            <person name="Bruemmer F."/>
            <person name="Labrenz M."/>
            <person name="Spormann A.M."/>
            <person name="Op den Camp H."/>
            <person name="Overmann J."/>
            <person name="Amann R."/>
            <person name="Jetten M.S.M."/>
            <person name="Mascher T."/>
            <person name="Medema M.H."/>
            <person name="Devos D.P."/>
            <person name="Kaster A.-K."/>
            <person name="Ovreas L."/>
            <person name="Rohde M."/>
            <person name="Galperin M.Y."/>
            <person name="Jogler C."/>
        </authorList>
    </citation>
    <scope>NUCLEOTIDE SEQUENCE [LARGE SCALE GENOMIC DNA]</scope>
    <source>
        <strain evidence="1 2">ElP</strain>
    </source>
</reference>
<dbReference type="KEGG" id="tpla:ElP_22550"/>
<dbReference type="RefSeq" id="WP_145269216.1">
    <property type="nucleotide sequence ID" value="NZ_CP036426.1"/>
</dbReference>
<dbReference type="EMBL" id="CP036426">
    <property type="protein sequence ID" value="QDV34370.1"/>
    <property type="molecule type" value="Genomic_DNA"/>
</dbReference>
<dbReference type="OrthoDB" id="273268at2"/>
<proteinExistence type="predicted"/>